<name>A0A0J9BI40_9FIRM</name>
<organism evidence="1 2">
    <name type="scientific">[Clostridium] citroniae WAL-19142</name>
    <dbReference type="NCBI Taxonomy" id="742734"/>
    <lineage>
        <taxon>Bacteria</taxon>
        <taxon>Bacillati</taxon>
        <taxon>Bacillota</taxon>
        <taxon>Clostridia</taxon>
        <taxon>Lachnospirales</taxon>
        <taxon>Lachnospiraceae</taxon>
        <taxon>Enterocloster</taxon>
    </lineage>
</organism>
<sequence length="85" mass="9708">MSSNLAMDIDDALMGIEVLAERAKVMIEDVRQAYFGQEIEDIEETWKIAPPYYILAGIKVDIADDLVFDMMKQLKVLRELTDKIA</sequence>
<protein>
    <submittedName>
        <fullName evidence="1">Uncharacterized protein</fullName>
    </submittedName>
</protein>
<proteinExistence type="predicted"/>
<dbReference type="EMBL" id="ADLK01000049">
    <property type="protein sequence ID" value="KMW12557.1"/>
    <property type="molecule type" value="Genomic_DNA"/>
</dbReference>
<evidence type="ECO:0000313" key="1">
    <source>
        <dbReference type="EMBL" id="KMW12557.1"/>
    </source>
</evidence>
<dbReference type="Proteomes" id="UP000037392">
    <property type="component" value="Unassembled WGS sequence"/>
</dbReference>
<dbReference type="RefSeq" id="WP_048931125.1">
    <property type="nucleotide sequence ID" value="NZ_KQ235886.1"/>
</dbReference>
<reference evidence="1 2" key="1">
    <citation type="submission" date="2011-04" db="EMBL/GenBank/DDBJ databases">
        <title>The Genome Sequence of Clostridium citroniae WAL-19142.</title>
        <authorList>
            <consortium name="The Broad Institute Genome Sequencing Platform"/>
            <person name="Earl A."/>
            <person name="Ward D."/>
            <person name="Feldgarden M."/>
            <person name="Gevers D."/>
            <person name="Warren Y.A."/>
            <person name="Tyrrell K.L."/>
            <person name="Citron D.M."/>
            <person name="Goldstein E.J."/>
            <person name="Daigneault M."/>
            <person name="Allen-Vercoe E."/>
            <person name="Young S.K."/>
            <person name="Zeng Q."/>
            <person name="Gargeya S."/>
            <person name="Fitzgerald M."/>
            <person name="Haas B."/>
            <person name="Abouelleil A."/>
            <person name="Alvarado L."/>
            <person name="Arachchi H.M."/>
            <person name="Berlin A."/>
            <person name="Brown A."/>
            <person name="Chapman S.B."/>
            <person name="Chen Z."/>
            <person name="Dunbar C."/>
            <person name="Freedman E."/>
            <person name="Gearin G."/>
            <person name="Gellesch M."/>
            <person name="Goldberg J."/>
            <person name="Griggs A."/>
            <person name="Gujja S."/>
            <person name="Heilman E.R."/>
            <person name="Heiman D."/>
            <person name="Howarth C."/>
            <person name="Larson L."/>
            <person name="Lui A."/>
            <person name="MacDonald P.J."/>
            <person name="Mehta T."/>
            <person name="Montmayeur A."/>
            <person name="Murphy C."/>
            <person name="Neiman D."/>
            <person name="Pearson M."/>
            <person name="Priest M."/>
            <person name="Roberts A."/>
            <person name="Saif S."/>
            <person name="Shea T."/>
            <person name="Shenoy N."/>
            <person name="Sisk P."/>
            <person name="Stolte C."/>
            <person name="Sykes S."/>
            <person name="White J."/>
            <person name="Yandava C."/>
            <person name="Wortman J."/>
            <person name="Nusbaum C."/>
            <person name="Birren B."/>
        </authorList>
    </citation>
    <scope>NUCLEOTIDE SEQUENCE [LARGE SCALE GENOMIC DNA]</scope>
    <source>
        <strain evidence="1 2">WAL-19142</strain>
    </source>
</reference>
<comment type="caution">
    <text evidence="1">The sequence shown here is derived from an EMBL/GenBank/DDBJ whole genome shotgun (WGS) entry which is preliminary data.</text>
</comment>
<evidence type="ECO:0000313" key="2">
    <source>
        <dbReference type="Proteomes" id="UP000037392"/>
    </source>
</evidence>
<dbReference type="GeneID" id="93165860"/>
<accession>A0A0J9BI40</accession>
<dbReference type="AlphaFoldDB" id="A0A0J9BI40"/>
<gene>
    <name evidence="1" type="ORF">HMPREF9470_05282</name>
</gene>
<dbReference type="PATRIC" id="fig|742734.4.peg.5648"/>